<evidence type="ECO:0000313" key="1">
    <source>
        <dbReference type="EMBL" id="DAD96488.1"/>
    </source>
</evidence>
<dbReference type="EMBL" id="BK015217">
    <property type="protein sequence ID" value="DAD96488.1"/>
    <property type="molecule type" value="Genomic_DNA"/>
</dbReference>
<protein>
    <submittedName>
        <fullName evidence="1">Uncharacterized protein</fullName>
    </submittedName>
</protein>
<reference evidence="1" key="1">
    <citation type="journal article" date="2021" name="Proc. Natl. Acad. Sci. U.S.A.">
        <title>A Catalog of Tens of Thousands of Viruses from Human Metagenomes Reveals Hidden Associations with Chronic Diseases.</title>
        <authorList>
            <person name="Tisza M.J."/>
            <person name="Buck C.B."/>
        </authorList>
    </citation>
    <scope>NUCLEOTIDE SEQUENCE</scope>
    <source>
        <strain evidence="1">Ctj3P51</strain>
    </source>
</reference>
<name>A0A8S5NQJ0_9CAUD</name>
<accession>A0A8S5NQJ0</accession>
<organism evidence="1">
    <name type="scientific">Myoviridae sp. ctj3P51</name>
    <dbReference type="NCBI Taxonomy" id="2826687"/>
    <lineage>
        <taxon>Viruses</taxon>
        <taxon>Duplodnaviria</taxon>
        <taxon>Heunggongvirae</taxon>
        <taxon>Uroviricota</taxon>
        <taxon>Caudoviricetes</taxon>
    </lineage>
</organism>
<sequence>MKIQDMAMSRRQAMNRAMDLAPRFVEHFNKIYNNKSSIDVNHWASEMQAWLNQILGIKLKETKKPLSLQEKMDWFFTNGSDSETLFKDQREAMIYDDFIDLVAVNNDVKKSLNEIGLL</sequence>
<proteinExistence type="predicted"/>